<evidence type="ECO:0000313" key="4">
    <source>
        <dbReference type="Proteomes" id="UP001196870"/>
    </source>
</evidence>
<dbReference type="SUPFAM" id="SSF52833">
    <property type="entry name" value="Thioredoxin-like"/>
    <property type="match status" value="1"/>
</dbReference>
<dbReference type="InterPro" id="IPR040079">
    <property type="entry name" value="Glutathione_S-Trfase"/>
</dbReference>
<dbReference type="InterPro" id="IPR004046">
    <property type="entry name" value="GST_C"/>
</dbReference>
<dbReference type="InterPro" id="IPR036249">
    <property type="entry name" value="Thioredoxin-like_sf"/>
</dbReference>
<gene>
    <name evidence="3" type="ORF">GXW71_12530</name>
</gene>
<dbReference type="Gene3D" id="3.40.30.10">
    <property type="entry name" value="Glutaredoxin"/>
    <property type="match status" value="1"/>
</dbReference>
<comment type="caution">
    <text evidence="3">The sequence shown here is derived from an EMBL/GenBank/DDBJ whole genome shotgun (WGS) entry which is preliminary data.</text>
</comment>
<name>A0ABS5EY14_9PROT</name>
<dbReference type="Pfam" id="PF13409">
    <property type="entry name" value="GST_N_2"/>
    <property type="match status" value="1"/>
</dbReference>
<evidence type="ECO:0000313" key="3">
    <source>
        <dbReference type="EMBL" id="MBR0665182.1"/>
    </source>
</evidence>
<dbReference type="SFLD" id="SFLDG01150">
    <property type="entry name" value="Main.1:_Beta-like"/>
    <property type="match status" value="1"/>
</dbReference>
<dbReference type="PANTHER" id="PTHR44051:SF19">
    <property type="entry name" value="DISULFIDE-BOND OXIDOREDUCTASE YFCG"/>
    <property type="match status" value="1"/>
</dbReference>
<dbReference type="InterPro" id="IPR004045">
    <property type="entry name" value="Glutathione_S-Trfase_N"/>
</dbReference>
<sequence>MADEPLRILGRANSFNVRKVLWLCDELGIPFTREDWGRGFRPTTTPDFLRLNPVAQVPVVLDGDLVLRESHAILRYLCLKHGAEALYPAPPSQRVQVERWMDWIAYDLTHAMRGAFLGGQLQEAPWNNPWFVAQGRQDFTHCMRLAEGELADGRALACGDTFTLADIPLGLVVNRWFAVQGFDKPALPAVAAYFDRLSQRPAYLRHGRNGLP</sequence>
<dbReference type="SFLD" id="SFLDS00019">
    <property type="entry name" value="Glutathione_Transferase_(cytos"/>
    <property type="match status" value="1"/>
</dbReference>
<dbReference type="RefSeq" id="WP_211852853.1">
    <property type="nucleotide sequence ID" value="NZ_JAAGBB010000013.1"/>
</dbReference>
<protein>
    <submittedName>
        <fullName evidence="3">Glutathione S-transferase family protein</fullName>
    </submittedName>
</protein>
<dbReference type="Pfam" id="PF00043">
    <property type="entry name" value="GST_C"/>
    <property type="match status" value="1"/>
</dbReference>
<dbReference type="PANTHER" id="PTHR44051">
    <property type="entry name" value="GLUTATHIONE S-TRANSFERASE-RELATED"/>
    <property type="match status" value="1"/>
</dbReference>
<evidence type="ECO:0000259" key="1">
    <source>
        <dbReference type="PROSITE" id="PS50404"/>
    </source>
</evidence>
<dbReference type="InterPro" id="IPR036282">
    <property type="entry name" value="Glutathione-S-Trfase_C_sf"/>
</dbReference>
<keyword evidence="4" id="KW-1185">Reference proteome</keyword>
<organism evidence="3 4">
    <name type="scientific">Plastoroseomonas hellenica</name>
    <dbReference type="NCBI Taxonomy" id="2687306"/>
    <lineage>
        <taxon>Bacteria</taxon>
        <taxon>Pseudomonadati</taxon>
        <taxon>Pseudomonadota</taxon>
        <taxon>Alphaproteobacteria</taxon>
        <taxon>Acetobacterales</taxon>
        <taxon>Acetobacteraceae</taxon>
        <taxon>Plastoroseomonas</taxon>
    </lineage>
</organism>
<feature type="domain" description="GST N-terminal" evidence="1">
    <location>
        <begin position="4"/>
        <end position="85"/>
    </location>
</feature>
<dbReference type="SUPFAM" id="SSF47616">
    <property type="entry name" value="GST C-terminal domain-like"/>
    <property type="match status" value="1"/>
</dbReference>
<dbReference type="PROSITE" id="PS50404">
    <property type="entry name" value="GST_NTER"/>
    <property type="match status" value="1"/>
</dbReference>
<dbReference type="EMBL" id="JAAGBB010000013">
    <property type="protein sequence ID" value="MBR0665182.1"/>
    <property type="molecule type" value="Genomic_DNA"/>
</dbReference>
<dbReference type="Proteomes" id="UP001196870">
    <property type="component" value="Unassembled WGS sequence"/>
</dbReference>
<dbReference type="SFLD" id="SFLDG00358">
    <property type="entry name" value="Main_(cytGST)"/>
    <property type="match status" value="1"/>
</dbReference>
<accession>A0ABS5EY14</accession>
<feature type="domain" description="GST C-terminal" evidence="2">
    <location>
        <begin position="90"/>
        <end position="212"/>
    </location>
</feature>
<dbReference type="Gene3D" id="1.20.1050.10">
    <property type="match status" value="1"/>
</dbReference>
<reference evidence="4" key="1">
    <citation type="journal article" date="2021" name="Syst. Appl. Microbiol.">
        <title>Roseomonas hellenica sp. nov., isolated from roots of wild-growing Alkanna tinctoria.</title>
        <authorList>
            <person name="Rat A."/>
            <person name="Naranjo H.D."/>
            <person name="Lebbe L."/>
            <person name="Cnockaert M."/>
            <person name="Krigas N."/>
            <person name="Grigoriadou K."/>
            <person name="Maloupa E."/>
            <person name="Willems A."/>
        </authorList>
    </citation>
    <scope>NUCLEOTIDE SEQUENCE [LARGE SCALE GENOMIC DNA]</scope>
    <source>
        <strain evidence="4">LMG 31523</strain>
    </source>
</reference>
<dbReference type="CDD" id="cd03047">
    <property type="entry name" value="GST_N_2"/>
    <property type="match status" value="1"/>
</dbReference>
<proteinExistence type="predicted"/>
<dbReference type="PROSITE" id="PS50405">
    <property type="entry name" value="GST_CTER"/>
    <property type="match status" value="1"/>
</dbReference>
<evidence type="ECO:0000259" key="2">
    <source>
        <dbReference type="PROSITE" id="PS50405"/>
    </source>
</evidence>
<dbReference type="InterPro" id="IPR010987">
    <property type="entry name" value="Glutathione-S-Trfase_C-like"/>
</dbReference>